<feature type="domain" description="SRP54-type proteins GTP-binding" evidence="4">
    <location>
        <begin position="143"/>
        <end position="332"/>
    </location>
</feature>
<dbReference type="GO" id="GO:0006614">
    <property type="term" value="P:SRP-dependent cotranslational protein targeting to membrane"/>
    <property type="evidence" value="ECO:0007669"/>
    <property type="project" value="InterPro"/>
</dbReference>
<dbReference type="RefSeq" id="WP_109517473.1">
    <property type="nucleotide sequence ID" value="NZ_PDOA01000008.1"/>
</dbReference>
<evidence type="ECO:0000313" key="6">
    <source>
        <dbReference type="Proteomes" id="UP000245048"/>
    </source>
</evidence>
<dbReference type="OrthoDB" id="9778554at2"/>
<keyword evidence="2" id="KW-0342">GTP-binding</keyword>
<evidence type="ECO:0000259" key="4">
    <source>
        <dbReference type="SMART" id="SM00962"/>
    </source>
</evidence>
<reference evidence="6" key="1">
    <citation type="submission" date="2017-10" db="EMBL/GenBank/DDBJ databases">
        <authorList>
            <person name="Toshchakov S.V."/>
            <person name="Goeva M.A."/>
        </authorList>
    </citation>
    <scope>NUCLEOTIDE SEQUENCE [LARGE SCALE GENOMIC DNA]</scope>
    <source>
        <strain evidence="6">JR1/69-1-13</strain>
    </source>
</reference>
<accession>A0A2U1V2X5</accession>
<dbReference type="Proteomes" id="UP000245048">
    <property type="component" value="Unassembled WGS sequence"/>
</dbReference>
<gene>
    <name evidence="5" type="ORF">CR165_13195</name>
</gene>
<evidence type="ECO:0000256" key="3">
    <source>
        <dbReference type="SAM" id="MobiDB-lite"/>
    </source>
</evidence>
<name>A0A2U1V2X5_9PROT</name>
<dbReference type="SMART" id="SM00962">
    <property type="entry name" value="SRP54"/>
    <property type="match status" value="1"/>
</dbReference>
<dbReference type="AlphaFoldDB" id="A0A2U1V2X5"/>
<sequence length="369" mass="37679">MRIRVVRARSMADAMRLLAAELGPEAVLLASRRVGEGYEVTGGVEPEPPDGPPEEPLPKEFLEEPLMPAFSPAQAPLPESFALPLPALSTAGPPLRGGAAEEAAAALAFHGVPGALRDRLLSGPLEAMLAATLRFGRLPPPEERPLLLAGPPGAGKTLTTVKLAARQVLSGATPPLIVDTDQQRPGAAAQLVGVAALLRAPLSHAASPAAALQAVALRPPGGVLIDTPGTDPFDPEQARALLALIQATRAHVALVLPAGLDSAEAADLARAFRALGATHMIPTRLDATRRMGGLLSAAAAASLVIAEAGAGNRLADGLLPLSPAWMAERLRRRTHAGPPGSTAAHQPAATAARNALFRAPATLPAGDFA</sequence>
<comment type="caution">
    <text evidence="5">The sequence shown here is derived from an EMBL/GenBank/DDBJ whole genome shotgun (WGS) entry which is preliminary data.</text>
</comment>
<dbReference type="Pfam" id="PF00448">
    <property type="entry name" value="SRP54"/>
    <property type="match status" value="1"/>
</dbReference>
<feature type="region of interest" description="Disordered" evidence="3">
    <location>
        <begin position="39"/>
        <end position="59"/>
    </location>
</feature>
<dbReference type="InterPro" id="IPR027417">
    <property type="entry name" value="P-loop_NTPase"/>
</dbReference>
<dbReference type="Gene3D" id="3.40.50.300">
    <property type="entry name" value="P-loop containing nucleotide triphosphate hydrolases"/>
    <property type="match status" value="1"/>
</dbReference>
<proteinExistence type="predicted"/>
<evidence type="ECO:0000256" key="2">
    <source>
        <dbReference type="ARBA" id="ARBA00023134"/>
    </source>
</evidence>
<keyword evidence="6" id="KW-1185">Reference proteome</keyword>
<keyword evidence="1" id="KW-0547">Nucleotide-binding</keyword>
<dbReference type="SUPFAM" id="SSF52540">
    <property type="entry name" value="P-loop containing nucleoside triphosphate hydrolases"/>
    <property type="match status" value="1"/>
</dbReference>
<dbReference type="InterPro" id="IPR000897">
    <property type="entry name" value="SRP54_GTPase_dom"/>
</dbReference>
<dbReference type="EMBL" id="PDOA01000008">
    <property type="protein sequence ID" value="PWC28246.1"/>
    <property type="molecule type" value="Genomic_DNA"/>
</dbReference>
<protein>
    <recommendedName>
        <fullName evidence="4">SRP54-type proteins GTP-binding domain-containing protein</fullName>
    </recommendedName>
</protein>
<evidence type="ECO:0000313" key="5">
    <source>
        <dbReference type="EMBL" id="PWC28246.1"/>
    </source>
</evidence>
<evidence type="ECO:0000256" key="1">
    <source>
        <dbReference type="ARBA" id="ARBA00022741"/>
    </source>
</evidence>
<dbReference type="GO" id="GO:0005525">
    <property type="term" value="F:GTP binding"/>
    <property type="evidence" value="ECO:0007669"/>
    <property type="project" value="UniProtKB-KW"/>
</dbReference>
<organism evidence="5 6">
    <name type="scientific">Teichococcus aestuarii</name>
    <dbReference type="NCBI Taxonomy" id="568898"/>
    <lineage>
        <taxon>Bacteria</taxon>
        <taxon>Pseudomonadati</taxon>
        <taxon>Pseudomonadota</taxon>
        <taxon>Alphaproteobacteria</taxon>
        <taxon>Acetobacterales</taxon>
        <taxon>Roseomonadaceae</taxon>
        <taxon>Roseomonas</taxon>
    </lineage>
</organism>